<keyword evidence="1" id="KW-1133">Transmembrane helix</keyword>
<proteinExistence type="predicted"/>
<evidence type="ECO:0000256" key="1">
    <source>
        <dbReference type="SAM" id="Phobius"/>
    </source>
</evidence>
<name>A0A6J5MU43_9CAUD</name>
<dbReference type="EMBL" id="LR796503">
    <property type="protein sequence ID" value="CAB4148633.1"/>
    <property type="molecule type" value="Genomic_DNA"/>
</dbReference>
<evidence type="ECO:0000313" key="2">
    <source>
        <dbReference type="EMBL" id="CAB4148633.1"/>
    </source>
</evidence>
<gene>
    <name evidence="2" type="ORF">UFOVP537_15</name>
</gene>
<feature type="transmembrane region" description="Helical" evidence="1">
    <location>
        <begin position="6"/>
        <end position="28"/>
    </location>
</feature>
<accession>A0A6J5MU43</accession>
<organism evidence="2">
    <name type="scientific">uncultured Caudovirales phage</name>
    <dbReference type="NCBI Taxonomy" id="2100421"/>
    <lineage>
        <taxon>Viruses</taxon>
        <taxon>Duplodnaviria</taxon>
        <taxon>Heunggongvirae</taxon>
        <taxon>Uroviricota</taxon>
        <taxon>Caudoviricetes</taxon>
        <taxon>Peduoviridae</taxon>
        <taxon>Maltschvirus</taxon>
        <taxon>Maltschvirus maltsch</taxon>
    </lineage>
</organism>
<reference evidence="2" key="1">
    <citation type="submission" date="2020-04" db="EMBL/GenBank/DDBJ databases">
        <authorList>
            <person name="Chiriac C."/>
            <person name="Salcher M."/>
            <person name="Ghai R."/>
            <person name="Kavagutti S V."/>
        </authorList>
    </citation>
    <scope>NUCLEOTIDE SEQUENCE</scope>
</reference>
<protein>
    <submittedName>
        <fullName evidence="2">Uncharacterized protein</fullName>
    </submittedName>
</protein>
<keyword evidence="1" id="KW-0812">Transmembrane</keyword>
<keyword evidence="1" id="KW-0472">Membrane</keyword>
<sequence length="64" mass="7111">MSALEWAGFAAGITTTLIGILAGLRWLVKGWLNELRPNGGDSLKDQVTRLEKRLDELFVVVSRK</sequence>